<feature type="transmembrane region" description="Helical" evidence="6">
    <location>
        <begin position="33"/>
        <end position="53"/>
    </location>
</feature>
<keyword evidence="2 6" id="KW-0812">Transmembrane</keyword>
<gene>
    <name evidence="8" type="ORF">WJX73_002140</name>
</gene>
<feature type="transmembrane region" description="Helical" evidence="6">
    <location>
        <begin position="277"/>
        <end position="296"/>
    </location>
</feature>
<feature type="transmembrane region" description="Helical" evidence="6">
    <location>
        <begin position="98"/>
        <end position="119"/>
    </location>
</feature>
<sequence>MAQLNTVLVILSWYTSNICVLLLNKYLLGGYGFKYPVFLTLCHMCACSILAYVASLLKIYELQQIQSRKQGLKICLLSCVFCASLVLGNASLRFLPVSFTQAIGATTPFFTAFISFLVLQERESNLVYSSLLPVVIGIAMATGAEPSFHMIGFVAAVAATALRAFKSVLQGVLLTDSERLNTLSLLAYMSAIAVCLLLPVVVILEPASPAVFWTLTLQHTWFLPSLGMNASLAFFVNLTNFLVTKYTSALTLQVLGNAKGVVAAIISVAIFKNPITLTGSVGYCITVGGVVAYSQARKASRQVQLLPRATSDLPAPDDTEKQPMLEPETKQGAVLKDPLRSGGHASDPLAQLTDRRSAGESRNPSPGLNKARVLPMSSSASSSV</sequence>
<dbReference type="Proteomes" id="UP001465755">
    <property type="component" value="Unassembled WGS sequence"/>
</dbReference>
<name>A0AAW1P2I4_9CHLO</name>
<evidence type="ECO:0000259" key="7">
    <source>
        <dbReference type="Pfam" id="PF03151"/>
    </source>
</evidence>
<dbReference type="InterPro" id="IPR050186">
    <property type="entry name" value="TPT_transporter"/>
</dbReference>
<evidence type="ECO:0000256" key="1">
    <source>
        <dbReference type="ARBA" id="ARBA00004141"/>
    </source>
</evidence>
<comment type="caution">
    <text evidence="8">The sequence shown here is derived from an EMBL/GenBank/DDBJ whole genome shotgun (WGS) entry which is preliminary data.</text>
</comment>
<protein>
    <recommendedName>
        <fullName evidence="7">Sugar phosphate transporter domain-containing protein</fullName>
    </recommendedName>
</protein>
<evidence type="ECO:0000313" key="9">
    <source>
        <dbReference type="Proteomes" id="UP001465755"/>
    </source>
</evidence>
<feature type="transmembrane region" description="Helical" evidence="6">
    <location>
        <begin position="224"/>
        <end position="243"/>
    </location>
</feature>
<evidence type="ECO:0000256" key="5">
    <source>
        <dbReference type="SAM" id="MobiDB-lite"/>
    </source>
</evidence>
<dbReference type="PANTHER" id="PTHR11132">
    <property type="entry name" value="SOLUTE CARRIER FAMILY 35"/>
    <property type="match status" value="1"/>
</dbReference>
<feature type="transmembrane region" description="Helical" evidence="6">
    <location>
        <begin position="250"/>
        <end position="271"/>
    </location>
</feature>
<evidence type="ECO:0000256" key="4">
    <source>
        <dbReference type="ARBA" id="ARBA00023136"/>
    </source>
</evidence>
<reference evidence="8 9" key="1">
    <citation type="journal article" date="2024" name="Nat. Commun.">
        <title>Phylogenomics reveals the evolutionary origins of lichenization in chlorophyte algae.</title>
        <authorList>
            <person name="Puginier C."/>
            <person name="Libourel C."/>
            <person name="Otte J."/>
            <person name="Skaloud P."/>
            <person name="Haon M."/>
            <person name="Grisel S."/>
            <person name="Petersen M."/>
            <person name="Berrin J.G."/>
            <person name="Delaux P.M."/>
            <person name="Dal Grande F."/>
            <person name="Keller J."/>
        </authorList>
    </citation>
    <scope>NUCLEOTIDE SEQUENCE [LARGE SCALE GENOMIC DNA]</scope>
    <source>
        <strain evidence="8 9">SAG 2036</strain>
    </source>
</reference>
<dbReference type="AlphaFoldDB" id="A0AAW1P2I4"/>
<feature type="transmembrane region" description="Helical" evidence="6">
    <location>
        <begin position="185"/>
        <end position="204"/>
    </location>
</feature>
<feature type="transmembrane region" description="Helical" evidence="6">
    <location>
        <begin position="148"/>
        <end position="165"/>
    </location>
</feature>
<keyword evidence="3 6" id="KW-1133">Transmembrane helix</keyword>
<evidence type="ECO:0000256" key="3">
    <source>
        <dbReference type="ARBA" id="ARBA00022989"/>
    </source>
</evidence>
<dbReference type="SUPFAM" id="SSF103481">
    <property type="entry name" value="Multidrug resistance efflux transporter EmrE"/>
    <property type="match status" value="1"/>
</dbReference>
<proteinExistence type="predicted"/>
<dbReference type="EMBL" id="JALJOQ010000062">
    <property type="protein sequence ID" value="KAK9803098.1"/>
    <property type="molecule type" value="Genomic_DNA"/>
</dbReference>
<dbReference type="GO" id="GO:0016020">
    <property type="term" value="C:membrane"/>
    <property type="evidence" value="ECO:0007669"/>
    <property type="project" value="UniProtKB-SubCell"/>
</dbReference>
<comment type="subcellular location">
    <subcellularLocation>
        <location evidence="1">Membrane</location>
        <topology evidence="1">Multi-pass membrane protein</topology>
    </subcellularLocation>
</comment>
<feature type="transmembrane region" description="Helical" evidence="6">
    <location>
        <begin position="7"/>
        <end position="27"/>
    </location>
</feature>
<organism evidence="8 9">
    <name type="scientific">Symbiochloris irregularis</name>
    <dbReference type="NCBI Taxonomy" id="706552"/>
    <lineage>
        <taxon>Eukaryota</taxon>
        <taxon>Viridiplantae</taxon>
        <taxon>Chlorophyta</taxon>
        <taxon>core chlorophytes</taxon>
        <taxon>Trebouxiophyceae</taxon>
        <taxon>Trebouxiales</taxon>
        <taxon>Trebouxiaceae</taxon>
        <taxon>Symbiochloris</taxon>
    </lineage>
</organism>
<dbReference type="Pfam" id="PF03151">
    <property type="entry name" value="TPT"/>
    <property type="match status" value="1"/>
</dbReference>
<evidence type="ECO:0000313" key="8">
    <source>
        <dbReference type="EMBL" id="KAK9803098.1"/>
    </source>
</evidence>
<keyword evidence="9" id="KW-1185">Reference proteome</keyword>
<feature type="transmembrane region" description="Helical" evidence="6">
    <location>
        <begin position="126"/>
        <end position="142"/>
    </location>
</feature>
<feature type="region of interest" description="Disordered" evidence="5">
    <location>
        <begin position="305"/>
        <end position="384"/>
    </location>
</feature>
<dbReference type="InterPro" id="IPR004853">
    <property type="entry name" value="Sugar_P_trans_dom"/>
</dbReference>
<feature type="compositionally biased region" description="Basic and acidic residues" evidence="5">
    <location>
        <begin position="318"/>
        <end position="329"/>
    </location>
</feature>
<accession>A0AAW1P2I4</accession>
<keyword evidence="4 6" id="KW-0472">Membrane</keyword>
<feature type="domain" description="Sugar phosphate transporter" evidence="7">
    <location>
        <begin position="6"/>
        <end position="294"/>
    </location>
</feature>
<evidence type="ECO:0000256" key="6">
    <source>
        <dbReference type="SAM" id="Phobius"/>
    </source>
</evidence>
<feature type="transmembrane region" description="Helical" evidence="6">
    <location>
        <begin position="74"/>
        <end position="92"/>
    </location>
</feature>
<dbReference type="InterPro" id="IPR037185">
    <property type="entry name" value="EmrE-like"/>
</dbReference>
<evidence type="ECO:0000256" key="2">
    <source>
        <dbReference type="ARBA" id="ARBA00022692"/>
    </source>
</evidence>